<dbReference type="EMBL" id="LITQ01000020">
    <property type="protein sequence ID" value="OAA92474.1"/>
    <property type="molecule type" value="Genomic_DNA"/>
</dbReference>
<evidence type="ECO:0000313" key="2">
    <source>
        <dbReference type="EMBL" id="OBR92316.1"/>
    </source>
</evidence>
<reference evidence="1 3" key="1">
    <citation type="journal article" date="2015" name="Biotechnol. Bioeng.">
        <title>Genome sequence and phenotypic characterization of Caulobacter segnis.</title>
        <authorList>
            <person name="Patel S."/>
            <person name="Fletcher B."/>
            <person name="Scott D.C."/>
            <person name="Ely B."/>
        </authorList>
    </citation>
    <scope>NUCLEOTIDE SEQUENCE [LARGE SCALE GENOMIC DNA]</scope>
    <source>
        <strain evidence="1 3">PS02</strain>
    </source>
</reference>
<protein>
    <submittedName>
        <fullName evidence="1">Uncharacterized protein</fullName>
    </submittedName>
</protein>
<dbReference type="EMBL" id="LROR01000059">
    <property type="protein sequence ID" value="OBR92316.1"/>
    <property type="molecule type" value="Genomic_DNA"/>
</dbReference>
<accession>A0A166SL30</accession>
<gene>
    <name evidence="2" type="ORF">CLCOS_31160</name>
    <name evidence="1" type="ORF">WX73_00953</name>
</gene>
<comment type="caution">
    <text evidence="1">The sequence shown here is derived from an EMBL/GenBank/DDBJ whole genome shotgun (WGS) entry which is preliminary data.</text>
</comment>
<sequence>MVISCEEMFFQKIKIFDRTMIEATKANKEMFEFEDEQYDIYSNGIFVQTLINDRILYRIFIDEYRNDISVHYDLLKCLEH</sequence>
<dbReference type="RefSeq" id="WP_013237484.1">
    <property type="nucleotide sequence ID" value="NZ_LITQ01000020.1"/>
</dbReference>
<name>A0A166SL30_9CLOT</name>
<organism evidence="1 3">
    <name type="scientific">Clostridium coskatii</name>
    <dbReference type="NCBI Taxonomy" id="1705578"/>
    <lineage>
        <taxon>Bacteria</taxon>
        <taxon>Bacillati</taxon>
        <taxon>Bacillota</taxon>
        <taxon>Clostridia</taxon>
        <taxon>Eubacteriales</taxon>
        <taxon>Clostridiaceae</taxon>
        <taxon>Clostridium</taxon>
    </lineage>
</organism>
<evidence type="ECO:0000313" key="4">
    <source>
        <dbReference type="Proteomes" id="UP000093694"/>
    </source>
</evidence>
<dbReference type="Proteomes" id="UP000077384">
    <property type="component" value="Unassembled WGS sequence"/>
</dbReference>
<reference evidence="2 4" key="2">
    <citation type="journal article" date="2016" name="Front. Microbiol.">
        <title>Industrial Acetogenic Biocatalysts: A Comparative Metabolic and Genomic Analysis.</title>
        <authorList>
            <person name="Bengelsdorf F."/>
            <person name="Poehlein A."/>
            <person name="Sonja S."/>
            <person name="Erz C."/>
            <person name="Hummel T."/>
            <person name="Hoffmeister S."/>
            <person name="Daniel R."/>
            <person name="Durre P."/>
        </authorList>
    </citation>
    <scope>NUCLEOTIDE SEQUENCE [LARGE SCALE GENOMIC DNA]</scope>
    <source>
        <strain evidence="2 4">PTA-10522</strain>
    </source>
</reference>
<evidence type="ECO:0000313" key="3">
    <source>
        <dbReference type="Proteomes" id="UP000077384"/>
    </source>
</evidence>
<evidence type="ECO:0000313" key="1">
    <source>
        <dbReference type="EMBL" id="OAA92474.1"/>
    </source>
</evidence>
<proteinExistence type="predicted"/>
<dbReference type="Proteomes" id="UP000093694">
    <property type="component" value="Unassembled WGS sequence"/>
</dbReference>
<dbReference type="AlphaFoldDB" id="A0A166SL30"/>
<keyword evidence="4" id="KW-1185">Reference proteome</keyword>
<dbReference type="PATRIC" id="fig|1705578.3.peg.1343"/>